<gene>
    <name evidence="1" type="ORF">F5144DRAFT_549665</name>
</gene>
<sequence>MAQPMGLTAADMEFSEATAEQRQLSWKLCGQIWASPMSIDDYVDREQHMADHELNRDGGCQYWVLYLKGYPRQVIASCETTRKRMLISDGNGSPTREGYGYAIANVYTNPSYRRQGMAAFLLRRVQEQIDTNSDFSVLYSDSGRRYYAGLGWAPFGSHQATLTLLPSSPSTSTQTPTHGSPTTPQTIPLQASHLPNLCERDQAQLTRAFKAIPADDPKTRFAFLPTHGQISWHLARAAFDASRLFPGIGTTAAATPSPVIGAITADKSAWAHWAHDWRKKRLRVLRVVHDDGGGGTSRGVEEAFAALLAAAVVEARRWGFARVVVWNPVETVRVACKGVGNAQPEGVKVVFEDRVEGWVPSLRWNGPRPGGGVAWEEHNGYCWC</sequence>
<keyword evidence="2" id="KW-1185">Reference proteome</keyword>
<dbReference type="EMBL" id="JAGIZQ010000005">
    <property type="protein sequence ID" value="KAH6628343.1"/>
    <property type="molecule type" value="Genomic_DNA"/>
</dbReference>
<reference evidence="1 2" key="1">
    <citation type="journal article" date="2021" name="Nat. Commun.">
        <title>Genetic determinants of endophytism in the Arabidopsis root mycobiome.</title>
        <authorList>
            <person name="Mesny F."/>
            <person name="Miyauchi S."/>
            <person name="Thiergart T."/>
            <person name="Pickel B."/>
            <person name="Atanasova L."/>
            <person name="Karlsson M."/>
            <person name="Huettel B."/>
            <person name="Barry K.W."/>
            <person name="Haridas S."/>
            <person name="Chen C."/>
            <person name="Bauer D."/>
            <person name="Andreopoulos W."/>
            <person name="Pangilinan J."/>
            <person name="LaButti K."/>
            <person name="Riley R."/>
            <person name="Lipzen A."/>
            <person name="Clum A."/>
            <person name="Drula E."/>
            <person name="Henrissat B."/>
            <person name="Kohler A."/>
            <person name="Grigoriev I.V."/>
            <person name="Martin F.M."/>
            <person name="Hacquard S."/>
        </authorList>
    </citation>
    <scope>NUCLEOTIDE SEQUENCE [LARGE SCALE GENOMIC DNA]</scope>
    <source>
        <strain evidence="1 2">MPI-SDFR-AT-0079</strain>
    </source>
</reference>
<comment type="caution">
    <text evidence="1">The sequence shown here is derived from an EMBL/GenBank/DDBJ whole genome shotgun (WGS) entry which is preliminary data.</text>
</comment>
<organism evidence="1 2">
    <name type="scientific">Chaetomium tenue</name>
    <dbReference type="NCBI Taxonomy" id="1854479"/>
    <lineage>
        <taxon>Eukaryota</taxon>
        <taxon>Fungi</taxon>
        <taxon>Dikarya</taxon>
        <taxon>Ascomycota</taxon>
        <taxon>Pezizomycotina</taxon>
        <taxon>Sordariomycetes</taxon>
        <taxon>Sordariomycetidae</taxon>
        <taxon>Sordariales</taxon>
        <taxon>Chaetomiaceae</taxon>
        <taxon>Chaetomium</taxon>
    </lineage>
</organism>
<proteinExistence type="predicted"/>
<name>A0ACB7P3M8_9PEZI</name>
<dbReference type="Proteomes" id="UP000724584">
    <property type="component" value="Unassembled WGS sequence"/>
</dbReference>
<evidence type="ECO:0000313" key="1">
    <source>
        <dbReference type="EMBL" id="KAH6628343.1"/>
    </source>
</evidence>
<protein>
    <submittedName>
        <fullName evidence="1">Uncharacterized protein</fullName>
    </submittedName>
</protein>
<evidence type="ECO:0000313" key="2">
    <source>
        <dbReference type="Proteomes" id="UP000724584"/>
    </source>
</evidence>
<accession>A0ACB7P3M8</accession>